<sequence length="489" mass="56824">MFDPRSEQRTAVPEKESLASEATPVGPELMVSARIDPAHSSGPEPNSATHNRVEESADHSEENTSPAGTGAVPDLLLETEGPGDIPVTQERLRRQARQLAEYLRRRQADLDRREARLNAQLAQLENDLRASRLLLAERLAEWEEKRRALADEAAAVARRRADLGEREEQLQQRESLIAQWEETLRRREQELREREEELERRRKDLLHREASVRLREEDLTALAVLVEPNSATPPEAVPGSGQRPSHYEEAELRQLLEEARTLLKELREARKRFRQEERQWRRQWAEDQRRALAELEEQKEAIRRRGQTLAQFHEELVQLRREIEAKQLAALEHHLAAREVIAAVDPDKVAEITQKILSLRKEREALLREQAEEQQHKEQQLAELHHQTEELLKQVREEKARLETAIAARWEELDQLAQQLTDQKRRLAEQAARLAEKEHAWRLHRLGYRTQIRELRRQLREKTERGSTTASSPRRNASGTSTFSAGSQD</sequence>
<feature type="region of interest" description="Disordered" evidence="2">
    <location>
        <begin position="1"/>
        <end position="87"/>
    </location>
</feature>
<dbReference type="KEGG" id="ttf:THTE_0513"/>
<evidence type="ECO:0000313" key="4">
    <source>
        <dbReference type="Proteomes" id="UP000215086"/>
    </source>
</evidence>
<protein>
    <submittedName>
        <fullName evidence="3">SH3, type 3 domain protein</fullName>
    </submittedName>
</protein>
<dbReference type="AlphaFoldDB" id="A0A286RAY1"/>
<keyword evidence="1" id="KW-0175">Coiled coil</keyword>
<gene>
    <name evidence="3" type="ORF">THTE_0513</name>
</gene>
<name>A0A286RAY1_9BACT</name>
<evidence type="ECO:0000313" key="3">
    <source>
        <dbReference type="EMBL" id="ASV73115.1"/>
    </source>
</evidence>
<keyword evidence="4" id="KW-1185">Reference proteome</keyword>
<feature type="compositionally biased region" description="Basic and acidic residues" evidence="2">
    <location>
        <begin position="1"/>
        <end position="18"/>
    </location>
</feature>
<evidence type="ECO:0000256" key="1">
    <source>
        <dbReference type="SAM" id="Coils"/>
    </source>
</evidence>
<feature type="compositionally biased region" description="Basic and acidic residues" evidence="2">
    <location>
        <begin position="51"/>
        <end position="62"/>
    </location>
</feature>
<evidence type="ECO:0000256" key="2">
    <source>
        <dbReference type="SAM" id="MobiDB-lite"/>
    </source>
</evidence>
<proteinExistence type="predicted"/>
<dbReference type="Proteomes" id="UP000215086">
    <property type="component" value="Chromosome"/>
</dbReference>
<organism evidence="3 4">
    <name type="scientific">Thermogutta terrifontis</name>
    <dbReference type="NCBI Taxonomy" id="1331910"/>
    <lineage>
        <taxon>Bacteria</taxon>
        <taxon>Pseudomonadati</taxon>
        <taxon>Planctomycetota</taxon>
        <taxon>Planctomycetia</taxon>
        <taxon>Pirellulales</taxon>
        <taxon>Thermoguttaceae</taxon>
        <taxon>Thermogutta</taxon>
    </lineage>
</organism>
<dbReference type="RefSeq" id="WP_095413816.1">
    <property type="nucleotide sequence ID" value="NZ_CP018477.1"/>
</dbReference>
<reference evidence="3 4" key="1">
    <citation type="journal article" name="Front. Microbiol.">
        <title>Sugar Metabolism of the First Thermophilic Planctomycete Thermogutta terrifontis: Comparative Genomic and Transcriptomic Approaches.</title>
        <authorList>
            <person name="Elcheninov A.G."/>
            <person name="Menzel P."/>
            <person name="Gudbergsdottir S.R."/>
            <person name="Slesarev A.I."/>
            <person name="Kadnikov V.V."/>
            <person name="Krogh A."/>
            <person name="Bonch-Osmolovskaya E.A."/>
            <person name="Peng X."/>
            <person name="Kublanov I.V."/>
        </authorList>
    </citation>
    <scope>NUCLEOTIDE SEQUENCE [LARGE SCALE GENOMIC DNA]</scope>
    <source>
        <strain evidence="3 4">R1</strain>
    </source>
</reference>
<feature type="coiled-coil region" evidence="1">
    <location>
        <begin position="107"/>
        <end position="208"/>
    </location>
</feature>
<feature type="compositionally biased region" description="Polar residues" evidence="2">
    <location>
        <begin position="466"/>
        <end position="489"/>
    </location>
</feature>
<feature type="region of interest" description="Disordered" evidence="2">
    <location>
        <begin position="226"/>
        <end position="247"/>
    </location>
</feature>
<dbReference type="EMBL" id="CP018477">
    <property type="protein sequence ID" value="ASV73115.1"/>
    <property type="molecule type" value="Genomic_DNA"/>
</dbReference>
<feature type="region of interest" description="Disordered" evidence="2">
    <location>
        <begin position="459"/>
        <end position="489"/>
    </location>
</feature>
<accession>A0A286RAY1</accession>